<proteinExistence type="predicted"/>
<sequence>MPESTLDSWIVDSPRRPSLIHAVQPERRGWPRLPFIAVIEAYVLRSLRELGAPMDQVRLAAETVRHELGDEYALASKRIATDGVDVFVRLADESVLQVKHRQLGIREVLADYLTYVTWDDDGRPVRLRLSQYPEQAPVILDPRFGWGSPVLSESKVPVDAVLKLWRNGEPMSEVAAEYGLSTDVVEGVLRAASAA</sequence>
<dbReference type="InterPro" id="IPR007367">
    <property type="entry name" value="DUF433"/>
</dbReference>
<comment type="caution">
    <text evidence="1">The sequence shown here is derived from an EMBL/GenBank/DDBJ whole genome shotgun (WGS) entry which is preliminary data.</text>
</comment>
<dbReference type="Pfam" id="PF04255">
    <property type="entry name" value="DUF433"/>
    <property type="match status" value="1"/>
</dbReference>
<accession>A0ABP9PBF6</accession>
<keyword evidence="2" id="KW-1185">Reference proteome</keyword>
<dbReference type="Proteomes" id="UP001500221">
    <property type="component" value="Unassembled WGS sequence"/>
</dbReference>
<protein>
    <submittedName>
        <fullName evidence="1">DUF433 domain-containing protein</fullName>
    </submittedName>
</protein>
<organism evidence="1 2">
    <name type="scientific">Nocardioides marinquilinus</name>
    <dbReference type="NCBI Taxonomy" id="1210400"/>
    <lineage>
        <taxon>Bacteria</taxon>
        <taxon>Bacillati</taxon>
        <taxon>Actinomycetota</taxon>
        <taxon>Actinomycetes</taxon>
        <taxon>Propionibacteriales</taxon>
        <taxon>Nocardioidaceae</taxon>
        <taxon>Nocardioides</taxon>
    </lineage>
</organism>
<dbReference type="EMBL" id="BAABKG010000001">
    <property type="protein sequence ID" value="GAA5143911.1"/>
    <property type="molecule type" value="Genomic_DNA"/>
</dbReference>
<reference evidence="2" key="1">
    <citation type="journal article" date="2019" name="Int. J. Syst. Evol. Microbiol.">
        <title>The Global Catalogue of Microorganisms (GCM) 10K type strain sequencing project: providing services to taxonomists for standard genome sequencing and annotation.</title>
        <authorList>
            <consortium name="The Broad Institute Genomics Platform"/>
            <consortium name="The Broad Institute Genome Sequencing Center for Infectious Disease"/>
            <person name="Wu L."/>
            <person name="Ma J."/>
        </authorList>
    </citation>
    <scope>NUCLEOTIDE SEQUENCE [LARGE SCALE GENOMIC DNA]</scope>
    <source>
        <strain evidence="2">JCM 18459</strain>
    </source>
</reference>
<evidence type="ECO:0000313" key="2">
    <source>
        <dbReference type="Proteomes" id="UP001500221"/>
    </source>
</evidence>
<gene>
    <name evidence="1" type="ORF">GCM10023340_10430</name>
</gene>
<name>A0ABP9PBF6_9ACTN</name>
<evidence type="ECO:0000313" key="1">
    <source>
        <dbReference type="EMBL" id="GAA5143911.1"/>
    </source>
</evidence>